<protein>
    <submittedName>
        <fullName evidence="2">Uncharacterized protein</fullName>
    </submittedName>
</protein>
<dbReference type="Proteomes" id="UP000516656">
    <property type="component" value="Chromosome 1"/>
</dbReference>
<evidence type="ECO:0000313" key="2">
    <source>
        <dbReference type="EMBL" id="QOD55593.1"/>
    </source>
</evidence>
<organism evidence="2 3">
    <name type="scientific">Photobacterium damsela subsp. piscicida</name>
    <name type="common">Pasteurella piscicida</name>
    <dbReference type="NCBI Taxonomy" id="38294"/>
    <lineage>
        <taxon>Bacteria</taxon>
        <taxon>Pseudomonadati</taxon>
        <taxon>Pseudomonadota</taxon>
        <taxon>Gammaproteobacteria</taxon>
        <taxon>Vibrionales</taxon>
        <taxon>Vibrionaceae</taxon>
        <taxon>Photobacterium</taxon>
    </lineage>
</organism>
<reference evidence="2 3" key="1">
    <citation type="submission" date="2020-09" db="EMBL/GenBank/DDBJ databases">
        <title>Complete, closed and curated genome sequences of Photobacterium damselae subsp. piscicida isolates from Australia indicate localised evolution and additional plasmid-borne pathogenicity mechanisms.</title>
        <authorList>
            <person name="Baseggio L."/>
            <person name="Silayeva O."/>
            <person name="Buller N."/>
            <person name="Landos M."/>
            <person name="Engelstaedter J."/>
            <person name="Barnes A.C."/>
        </authorList>
    </citation>
    <scope>NUCLEOTIDE SEQUENCE [LARGE SCALE GENOMIC DNA]</scope>
    <source>
        <strain evidence="2 3">AS-16-0540-1</strain>
    </source>
</reference>
<dbReference type="EMBL" id="CP061854">
    <property type="protein sequence ID" value="QOD55593.1"/>
    <property type="molecule type" value="Genomic_DNA"/>
</dbReference>
<feature type="region of interest" description="Disordered" evidence="1">
    <location>
        <begin position="97"/>
        <end position="129"/>
    </location>
</feature>
<evidence type="ECO:0000256" key="1">
    <source>
        <dbReference type="SAM" id="MobiDB-lite"/>
    </source>
</evidence>
<sequence length="129" mass="14738">MTDSDYVFISKIYFDFKEKHIETHKHSIAFIKSFITHLQQEVGSRDSIQTELQNSDLVKVIDKVFEDKKQEILSTLNSEQELARAVKSINNINVSSIAKPQKRRAAKAQTKQQTTSVNSVPRASTQENN</sequence>
<proteinExistence type="predicted"/>
<accession>A0A7L8A0I8</accession>
<name>A0A7L8A0I8_PHODP</name>
<dbReference type="AlphaFoldDB" id="A0A7L8A0I8"/>
<evidence type="ECO:0000313" key="3">
    <source>
        <dbReference type="Proteomes" id="UP000516656"/>
    </source>
</evidence>
<feature type="compositionally biased region" description="Polar residues" evidence="1">
    <location>
        <begin position="116"/>
        <end position="129"/>
    </location>
</feature>
<gene>
    <name evidence="2" type="ORF">IC627_09575</name>
</gene>